<keyword evidence="3" id="KW-0063">Aspartyl esterase</keyword>
<dbReference type="GO" id="GO:0045490">
    <property type="term" value="P:pectin catabolic process"/>
    <property type="evidence" value="ECO:0007669"/>
    <property type="project" value="UniProtKB-UniPathway"/>
</dbReference>
<dbReference type="InterPro" id="IPR012334">
    <property type="entry name" value="Pectin_lyas_fold"/>
</dbReference>
<dbReference type="AlphaFoldDB" id="A0A7J6UX01"/>
<evidence type="ECO:0000313" key="6">
    <source>
        <dbReference type="Proteomes" id="UP000554482"/>
    </source>
</evidence>
<name>A0A7J6UX01_THATH</name>
<dbReference type="SUPFAM" id="SSF51126">
    <property type="entry name" value="Pectin lyase-like"/>
    <property type="match status" value="1"/>
</dbReference>
<sequence length="114" mass="13161">MALYYSKPKAHKNFLGRPWKEYSRTVFIHCTLLLYRTVFIYCTLEALITTNGWMPWSCDFALPTLYYGEFENSGPGANVSGRVPWSNQIPKEHVLVYSVQNFIQGNDWIPTSSS</sequence>
<dbReference type="PANTHER" id="PTHR31707">
    <property type="entry name" value="PECTINESTERASE"/>
    <property type="match status" value="1"/>
</dbReference>
<gene>
    <name evidence="5" type="ORF">FRX31_033269</name>
</gene>
<comment type="pathway">
    <text evidence="1">Glycan metabolism; pectin degradation; 2-dehydro-3-deoxy-D-gluconate from pectin: step 1/5.</text>
</comment>
<organism evidence="5 6">
    <name type="scientific">Thalictrum thalictroides</name>
    <name type="common">Rue-anemone</name>
    <name type="synonym">Anemone thalictroides</name>
    <dbReference type="NCBI Taxonomy" id="46969"/>
    <lineage>
        <taxon>Eukaryota</taxon>
        <taxon>Viridiplantae</taxon>
        <taxon>Streptophyta</taxon>
        <taxon>Embryophyta</taxon>
        <taxon>Tracheophyta</taxon>
        <taxon>Spermatophyta</taxon>
        <taxon>Magnoliopsida</taxon>
        <taxon>Ranunculales</taxon>
        <taxon>Ranunculaceae</taxon>
        <taxon>Thalictroideae</taxon>
        <taxon>Thalictrum</taxon>
    </lineage>
</organism>
<proteinExistence type="predicted"/>
<dbReference type="Pfam" id="PF01095">
    <property type="entry name" value="Pectinesterase"/>
    <property type="match status" value="1"/>
</dbReference>
<dbReference type="OrthoDB" id="2019149at2759"/>
<dbReference type="GO" id="GO:0042545">
    <property type="term" value="P:cell wall modification"/>
    <property type="evidence" value="ECO:0007669"/>
    <property type="project" value="InterPro"/>
</dbReference>
<keyword evidence="6" id="KW-1185">Reference proteome</keyword>
<dbReference type="Gene3D" id="2.160.20.10">
    <property type="entry name" value="Single-stranded right-handed beta-helix, Pectin lyase-like"/>
    <property type="match status" value="1"/>
</dbReference>
<dbReference type="InterPro" id="IPR011050">
    <property type="entry name" value="Pectin_lyase_fold/virulence"/>
</dbReference>
<comment type="caution">
    <text evidence="5">The sequence shown here is derived from an EMBL/GenBank/DDBJ whole genome shotgun (WGS) entry which is preliminary data.</text>
</comment>
<keyword evidence="2" id="KW-0378">Hydrolase</keyword>
<evidence type="ECO:0000256" key="2">
    <source>
        <dbReference type="ARBA" id="ARBA00022801"/>
    </source>
</evidence>
<dbReference type="Proteomes" id="UP000554482">
    <property type="component" value="Unassembled WGS sequence"/>
</dbReference>
<evidence type="ECO:0000313" key="5">
    <source>
        <dbReference type="EMBL" id="KAF5177144.1"/>
    </source>
</evidence>
<reference evidence="5 6" key="1">
    <citation type="submission" date="2020-06" db="EMBL/GenBank/DDBJ databases">
        <title>Transcriptomic and genomic resources for Thalictrum thalictroides and T. hernandezii: Facilitating candidate gene discovery in an emerging model plant lineage.</title>
        <authorList>
            <person name="Arias T."/>
            <person name="Riano-Pachon D.M."/>
            <person name="Di Stilio V.S."/>
        </authorList>
    </citation>
    <scope>NUCLEOTIDE SEQUENCE [LARGE SCALE GENOMIC DNA]</scope>
    <source>
        <strain evidence="6">cv. WT478/WT964</strain>
        <tissue evidence="5">Leaves</tissue>
    </source>
</reference>
<protein>
    <submittedName>
        <fullName evidence="5">Pectinesterase/pectinesterase inhibitor</fullName>
    </submittedName>
</protein>
<evidence type="ECO:0000256" key="1">
    <source>
        <dbReference type="ARBA" id="ARBA00005184"/>
    </source>
</evidence>
<feature type="domain" description="Pectinesterase catalytic" evidence="4">
    <location>
        <begin position="7"/>
        <end position="106"/>
    </location>
</feature>
<accession>A0A7J6UX01</accession>
<evidence type="ECO:0000256" key="3">
    <source>
        <dbReference type="ARBA" id="ARBA00023085"/>
    </source>
</evidence>
<dbReference type="UniPathway" id="UPA00545">
    <property type="reaction ID" value="UER00823"/>
</dbReference>
<dbReference type="GO" id="GO:0030599">
    <property type="term" value="F:pectinesterase activity"/>
    <property type="evidence" value="ECO:0007669"/>
    <property type="project" value="InterPro"/>
</dbReference>
<evidence type="ECO:0000259" key="4">
    <source>
        <dbReference type="Pfam" id="PF01095"/>
    </source>
</evidence>
<dbReference type="EMBL" id="JABWDY010041773">
    <property type="protein sequence ID" value="KAF5177144.1"/>
    <property type="molecule type" value="Genomic_DNA"/>
</dbReference>
<dbReference type="InterPro" id="IPR000070">
    <property type="entry name" value="Pectinesterase_cat"/>
</dbReference>